<reference evidence="1 2" key="1">
    <citation type="submission" date="2017-09" db="EMBL/GenBank/DDBJ databases">
        <title>Large-scale bioinformatics analysis of Bacillus genomes uncovers conserved roles of natural products in bacterial physiology.</title>
        <authorList>
            <consortium name="Agbiome Team Llc"/>
            <person name="Bleich R.M."/>
            <person name="Grubbs K.J."/>
            <person name="Santa Maria K.C."/>
            <person name="Allen S.E."/>
            <person name="Farag S."/>
            <person name="Shank E.A."/>
            <person name="Bowers A."/>
        </authorList>
    </citation>
    <scope>NUCLEOTIDE SEQUENCE [LARGE SCALE GENOMIC DNA]</scope>
    <source>
        <strain evidence="1 2">AFS029792</strain>
    </source>
</reference>
<dbReference type="EMBL" id="NUUR01000112">
    <property type="protein sequence ID" value="PHG75536.1"/>
    <property type="molecule type" value="Genomic_DNA"/>
</dbReference>
<dbReference type="AlphaFoldDB" id="A0A9X7E1H7"/>
<proteinExistence type="predicted"/>
<evidence type="ECO:0008006" key="3">
    <source>
        <dbReference type="Google" id="ProtNLM"/>
    </source>
</evidence>
<name>A0A9X7E1H7_BACCE</name>
<organism evidence="1 2">
    <name type="scientific">Bacillus cereus</name>
    <dbReference type="NCBI Taxonomy" id="1396"/>
    <lineage>
        <taxon>Bacteria</taxon>
        <taxon>Bacillati</taxon>
        <taxon>Bacillota</taxon>
        <taxon>Bacilli</taxon>
        <taxon>Bacillales</taxon>
        <taxon>Bacillaceae</taxon>
        <taxon>Bacillus</taxon>
        <taxon>Bacillus cereus group</taxon>
    </lineage>
</organism>
<gene>
    <name evidence="1" type="ORF">COI69_28025</name>
</gene>
<evidence type="ECO:0000313" key="2">
    <source>
        <dbReference type="Proteomes" id="UP000225135"/>
    </source>
</evidence>
<dbReference type="RefSeq" id="WP_016084040.1">
    <property type="nucleotide sequence ID" value="NZ_NUQH01000005.1"/>
</dbReference>
<dbReference type="Proteomes" id="UP000225135">
    <property type="component" value="Unassembled WGS sequence"/>
</dbReference>
<sequence length="166" mass="20077">MVEKWLTISEIEKTTKIPYVTVKRYIRLHGHHLKIKKNENSYLISSDFIPLLLKLKLCYQEGKDTNQIEELLCYTRVIPEIKIDYREQSMVVNVTETLLHMNASLCDLNKKYDAIVNEFQKQKEYMDKKFTERDETLLQIIQEEDKVHKGVAKYKFDKNWWQFWKL</sequence>
<comment type="caution">
    <text evidence="1">The sequence shown here is derived from an EMBL/GenBank/DDBJ whole genome shotgun (WGS) entry which is preliminary data.</text>
</comment>
<protein>
    <recommendedName>
        <fullName evidence="3">DNA-binding protein</fullName>
    </recommendedName>
</protein>
<evidence type="ECO:0000313" key="1">
    <source>
        <dbReference type="EMBL" id="PHG75536.1"/>
    </source>
</evidence>
<accession>A0A9X7E1H7</accession>